<gene>
    <name evidence="7" type="ORF">AB5L97_06625</name>
</gene>
<proteinExistence type="inferred from homology"/>
<comment type="similarity">
    <text evidence="2">Belongs to the glycosyltransferase 2 family.</text>
</comment>
<evidence type="ECO:0000259" key="6">
    <source>
        <dbReference type="Pfam" id="PF00535"/>
    </source>
</evidence>
<dbReference type="AlphaFoldDB" id="A0AB39L6V8"/>
<reference evidence="7" key="1">
    <citation type="submission" date="2024-07" db="EMBL/GenBank/DDBJ databases">
        <authorList>
            <person name="fu j."/>
        </authorList>
    </citation>
    <scope>NUCLEOTIDE SEQUENCE</scope>
    <source>
        <strain evidence="7">P10A9</strain>
    </source>
</reference>
<dbReference type="InterPro" id="IPR004629">
    <property type="entry name" value="WecG_TagA_CpsF"/>
</dbReference>
<evidence type="ECO:0000256" key="4">
    <source>
        <dbReference type="ARBA" id="ARBA00022679"/>
    </source>
</evidence>
<accession>A0AB39L6V8</accession>
<dbReference type="InterPro" id="IPR029044">
    <property type="entry name" value="Nucleotide-diphossugar_trans"/>
</dbReference>
<feature type="domain" description="Glycosyltransferase 2-like" evidence="6">
    <location>
        <begin position="328"/>
        <end position="449"/>
    </location>
</feature>
<name>A0AB39L6V8_9MICC</name>
<dbReference type="CDD" id="cd06533">
    <property type="entry name" value="Glyco_transf_WecG_TagA"/>
    <property type="match status" value="1"/>
</dbReference>
<evidence type="ECO:0000256" key="5">
    <source>
        <dbReference type="SAM" id="MobiDB-lite"/>
    </source>
</evidence>
<feature type="domain" description="Glycosyltransferase 2-like" evidence="6">
    <location>
        <begin position="635"/>
        <end position="748"/>
    </location>
</feature>
<dbReference type="Pfam" id="PF00535">
    <property type="entry name" value="Glycos_transf_2"/>
    <property type="match status" value="2"/>
</dbReference>
<dbReference type="Pfam" id="PF03808">
    <property type="entry name" value="Glyco_tran_WecG"/>
    <property type="match status" value="1"/>
</dbReference>
<evidence type="ECO:0000313" key="7">
    <source>
        <dbReference type="EMBL" id="XDP46678.1"/>
    </source>
</evidence>
<dbReference type="GO" id="GO:0016757">
    <property type="term" value="F:glycosyltransferase activity"/>
    <property type="evidence" value="ECO:0007669"/>
    <property type="project" value="UniProtKB-KW"/>
</dbReference>
<dbReference type="KEGG" id="spue:AB5L97_06625"/>
<keyword evidence="4" id="KW-0808">Transferase</keyword>
<dbReference type="EMBL" id="CP163302">
    <property type="protein sequence ID" value="XDP46678.1"/>
    <property type="molecule type" value="Genomic_DNA"/>
</dbReference>
<dbReference type="Gene3D" id="3.90.550.10">
    <property type="entry name" value="Spore Coat Polysaccharide Biosynthesis Protein SpsA, Chain A"/>
    <property type="match status" value="2"/>
</dbReference>
<feature type="compositionally biased region" description="Basic and acidic residues" evidence="5">
    <location>
        <begin position="301"/>
        <end position="312"/>
    </location>
</feature>
<keyword evidence="3" id="KW-0328">Glycosyltransferase</keyword>
<feature type="region of interest" description="Disordered" evidence="5">
    <location>
        <begin position="291"/>
        <end position="314"/>
    </location>
</feature>
<protein>
    <submittedName>
        <fullName evidence="7">WecB/TagA/CpsF family glycosyltransferase</fullName>
    </submittedName>
</protein>
<comment type="pathway">
    <text evidence="1">Cell wall biogenesis; cell wall polysaccharide biosynthesis.</text>
</comment>
<dbReference type="RefSeq" id="WP_369046950.1">
    <property type="nucleotide sequence ID" value="NZ_CP163302.1"/>
</dbReference>
<evidence type="ECO:0000256" key="3">
    <source>
        <dbReference type="ARBA" id="ARBA00022676"/>
    </source>
</evidence>
<dbReference type="SUPFAM" id="SSF53448">
    <property type="entry name" value="Nucleotide-diphospho-sugar transferases"/>
    <property type="match status" value="2"/>
</dbReference>
<dbReference type="InterPro" id="IPR001173">
    <property type="entry name" value="Glyco_trans_2-like"/>
</dbReference>
<dbReference type="NCBIfam" id="TIGR00696">
    <property type="entry name" value="wecG_tagA_cpsF"/>
    <property type="match status" value="1"/>
</dbReference>
<evidence type="ECO:0000256" key="2">
    <source>
        <dbReference type="ARBA" id="ARBA00006739"/>
    </source>
</evidence>
<evidence type="ECO:0000256" key="1">
    <source>
        <dbReference type="ARBA" id="ARBA00004776"/>
    </source>
</evidence>
<dbReference type="PANTHER" id="PTHR43179">
    <property type="entry name" value="RHAMNOSYLTRANSFERASE WBBL"/>
    <property type="match status" value="1"/>
</dbReference>
<dbReference type="PANTHER" id="PTHR43179:SF12">
    <property type="entry name" value="GALACTOFURANOSYLTRANSFERASE GLFT2"/>
    <property type="match status" value="1"/>
</dbReference>
<sequence length="903" mass="96146">MSAEVQPGRTTQDGDRAVVPGGTVVLGGTTVTLLDAEDAVEAILGGCLDGRVPLGVVSANLDHVYHFGSGGRWEHCLEGAADLEWLTLLDGAPLAAEAERITGRPWPRLAGSDLIEPILDRAEEDRLRVGFLGGSPESHILLRGRLAERRPALRVAGFWTPSRGELEDPEMSRAVARSIADARTDLLVVGLGKPRQELWIAEHGSETGARVLLAFGAVVDFLAERVRRAPSWVAEHGLEWAWRLALEPGRLSERYLVQGPEAYTRLRRNSASAAGTRVALSDAARASAARTAALAAHPASRGREPLHPRTRPDGGFVPADEPADVAALVVTYNNADSIGPLLDSLRSAARSVRLRVVVADNSPDSQTLDALAHGSEAFTDVVAFQTGGNLGYAGGINAAMAAAGDAGGYLVLNPDTTVLPGAVDAMLARLRAGAGAVVPLMLGNDGAPHPSLRREPTAARAWGDALFGARLPRRPQWSAETDYDPESYAHAHMVDWATGAALMVSAEAARAVGPWDERYFMYSEETDYCRALRERGFDVWFEPGARVMHSGAGSGSSRGLADLMAVNRIRYMRKNHPGLPTALATAAVVMRETLRAADAGHRHTLGVILRPGRWSGLPHAEPYPSPHDGGHPEGCVIIPAHNEGRVITRTLEGLRPALASGQVEVIVACNACTDRTAQIAAGFPGVRVLDLAEPGKARALNAADAIATRWPRVYLDADIEIPSAALKSVLTELGRGRYLAGRPDFRYDTSACKPLVAAYYRARVRVPSNRAALWGAGCYAMTEAGHAAFGAFPYDAADDYFVDTVFEPDQKTFISCEPVVVRPPRTAGSLVSTLHRVYRAPSASGGRSTPGRTLGGLLASVRGPASAIDAAVYAMFALAGRRQPGGISSRGAHPWERDESSRR</sequence>
<organism evidence="7">
    <name type="scientific">Sinomonas puerhi</name>
    <dbReference type="NCBI Taxonomy" id="3238584"/>
    <lineage>
        <taxon>Bacteria</taxon>
        <taxon>Bacillati</taxon>
        <taxon>Actinomycetota</taxon>
        <taxon>Actinomycetes</taxon>
        <taxon>Micrococcales</taxon>
        <taxon>Micrococcaceae</taxon>
        <taxon>Sinomonas</taxon>
    </lineage>
</organism>